<accession>E4RW71</accession>
<dbReference type="Proteomes" id="UP000007435">
    <property type="component" value="Chromosome"/>
</dbReference>
<evidence type="ECO:0000313" key="1">
    <source>
        <dbReference type="EMBL" id="ADQ17106.1"/>
    </source>
</evidence>
<proteinExistence type="predicted"/>
<reference key="1">
    <citation type="submission" date="2010-11" db="EMBL/GenBank/DDBJ databases">
        <title>The complete genome of Leadbetterella byssophila DSM 17132.</title>
        <authorList>
            <consortium name="US DOE Joint Genome Institute (JGI-PGF)"/>
            <person name="Lucas S."/>
            <person name="Copeland A."/>
            <person name="Lapidus A."/>
            <person name="Glavina del Rio T."/>
            <person name="Dalin E."/>
            <person name="Tice H."/>
            <person name="Bruce D."/>
            <person name="Goodwin L."/>
            <person name="Pitluck S."/>
            <person name="Kyrpides N."/>
            <person name="Mavromatis K."/>
            <person name="Ivanova N."/>
            <person name="Teshima H."/>
            <person name="Brettin T."/>
            <person name="Detter J.C."/>
            <person name="Han C."/>
            <person name="Tapia R."/>
            <person name="Land M."/>
            <person name="Hauser L."/>
            <person name="Markowitz V."/>
            <person name="Cheng J.-F."/>
            <person name="Hugenholtz P."/>
            <person name="Woyke T."/>
            <person name="Wu D."/>
            <person name="Tindall B."/>
            <person name="Pomrenke H.G."/>
            <person name="Brambilla E."/>
            <person name="Klenk H.-P."/>
            <person name="Eisen J.A."/>
        </authorList>
    </citation>
    <scope>NUCLEOTIDE SEQUENCE [LARGE SCALE GENOMIC DNA]</scope>
    <source>
        <strain>DSM 17132</strain>
    </source>
</reference>
<organism evidence="1 2">
    <name type="scientific">Leadbetterella byssophila (strain DSM 17132 / JCM 16389 / KACC 11308 / NBRC 106382 / 4M15)</name>
    <dbReference type="NCBI Taxonomy" id="649349"/>
    <lineage>
        <taxon>Bacteria</taxon>
        <taxon>Pseudomonadati</taxon>
        <taxon>Bacteroidota</taxon>
        <taxon>Cytophagia</taxon>
        <taxon>Cytophagales</taxon>
        <taxon>Leadbetterellaceae</taxon>
        <taxon>Leadbetterella</taxon>
    </lineage>
</organism>
<dbReference type="KEGG" id="lby:Lbys_1392"/>
<dbReference type="InterPro" id="IPR029033">
    <property type="entry name" value="His_PPase_superfam"/>
</dbReference>
<dbReference type="OrthoDB" id="1680942at2"/>
<dbReference type="RefSeq" id="WP_013408155.1">
    <property type="nucleotide sequence ID" value="NC_014655.1"/>
</dbReference>
<dbReference type="HOGENOM" id="CLU_109730_1_0_10"/>
<dbReference type="EMBL" id="CP002305">
    <property type="protein sequence ID" value="ADQ17106.1"/>
    <property type="molecule type" value="Genomic_DNA"/>
</dbReference>
<dbReference type="AlphaFoldDB" id="E4RW71"/>
<sequence>MKIGLLRHFKVKAAYPEKFWMRGDEVEEWLDRYDECEDLEVVDLQVGDWDKCYSSPLYRALRTAENVFEGEIITLKELEEFKPRLSRNLKLPFFVWAMYCRFGLKKQKSKFAQKIREVLPLLTQGKVLVVSHYFVMQALERMLVAEGWKKAKEEQMTIYLKP</sequence>
<keyword evidence="2" id="KW-1185">Reference proteome</keyword>
<dbReference type="STRING" id="649349.Lbys_1392"/>
<reference evidence="1 2" key="2">
    <citation type="journal article" date="2011" name="Stand. Genomic Sci.">
        <title>Complete genome sequence of Leadbetterella byssophila type strain (4M15).</title>
        <authorList>
            <person name="Abt B."/>
            <person name="Teshima H."/>
            <person name="Lucas S."/>
            <person name="Lapidus A."/>
            <person name="Del Rio T.G."/>
            <person name="Nolan M."/>
            <person name="Tice H."/>
            <person name="Cheng J.F."/>
            <person name="Pitluck S."/>
            <person name="Liolios K."/>
            <person name="Pagani I."/>
            <person name="Ivanova N."/>
            <person name="Mavromatis K."/>
            <person name="Pati A."/>
            <person name="Tapia R."/>
            <person name="Han C."/>
            <person name="Goodwin L."/>
            <person name="Chen A."/>
            <person name="Palaniappan K."/>
            <person name="Land M."/>
            <person name="Hauser L."/>
            <person name="Chang Y.J."/>
            <person name="Jeffries C.D."/>
            <person name="Rohde M."/>
            <person name="Goker M."/>
            <person name="Tindall B.J."/>
            <person name="Detter J.C."/>
            <person name="Woyke T."/>
            <person name="Bristow J."/>
            <person name="Eisen J.A."/>
            <person name="Markowitz V."/>
            <person name="Hugenholtz P."/>
            <person name="Klenk H.P."/>
            <person name="Kyrpides N.C."/>
        </authorList>
    </citation>
    <scope>NUCLEOTIDE SEQUENCE [LARGE SCALE GENOMIC DNA]</scope>
    <source>
        <strain evidence="2">DSM 17132 / JCM 16389 / KACC 11308 / NBRC 106382 / 4M15</strain>
    </source>
</reference>
<dbReference type="Gene3D" id="3.40.50.1240">
    <property type="entry name" value="Phosphoglycerate mutase-like"/>
    <property type="match status" value="1"/>
</dbReference>
<dbReference type="eggNOG" id="COG0406">
    <property type="taxonomic scope" value="Bacteria"/>
</dbReference>
<gene>
    <name evidence="1" type="ordered locus">Lbys_1392</name>
</gene>
<protein>
    <submittedName>
        <fullName evidence="1">Phosphoglycerate mutase</fullName>
    </submittedName>
</protein>
<dbReference type="SUPFAM" id="SSF53254">
    <property type="entry name" value="Phosphoglycerate mutase-like"/>
    <property type="match status" value="1"/>
</dbReference>
<evidence type="ECO:0000313" key="2">
    <source>
        <dbReference type="Proteomes" id="UP000007435"/>
    </source>
</evidence>
<name>E4RW71_LEAB4</name>